<organism evidence="1 2">
    <name type="scientific">SAR86 cluster bacterium SAR86A</name>
    <dbReference type="NCBI Taxonomy" id="1123866"/>
    <lineage>
        <taxon>Bacteria</taxon>
        <taxon>Pseudomonadati</taxon>
        <taxon>Pseudomonadota</taxon>
        <taxon>Gammaproteobacteria</taxon>
        <taxon>SAR86 cluster</taxon>
    </lineage>
</organism>
<dbReference type="AlphaFoldDB" id="J4KS66"/>
<dbReference type="STRING" id="1123866.NT01SARS_0663"/>
<dbReference type="Proteomes" id="UP000010305">
    <property type="component" value="Unassembled WGS sequence"/>
</dbReference>
<accession>J4KS66</accession>
<dbReference type="EMBL" id="JH611156">
    <property type="protein sequence ID" value="EJP72169.1"/>
    <property type="molecule type" value="Genomic_DNA"/>
</dbReference>
<name>J4KS66_9GAMM</name>
<reference evidence="1 2" key="1">
    <citation type="journal article" date="2012" name="ISME J.">
        <title>Genomic insights to SAR86, an abundant and uncultivated marine bacterial lineage.</title>
        <authorList>
            <person name="Dupont C.L."/>
            <person name="Rusch D.B."/>
            <person name="Yooseph S."/>
            <person name="Lombardo M.J."/>
            <person name="Richter R.A."/>
            <person name="Valas R."/>
            <person name="Novotny M."/>
            <person name="Yee-Greenbaum J."/>
            <person name="Selengut J.D."/>
            <person name="Haft D.H."/>
            <person name="Halpern A.L."/>
            <person name="Lasken R.S."/>
            <person name="Nealson K."/>
            <person name="Friedman R."/>
            <person name="Venter J.C."/>
        </authorList>
    </citation>
    <scope>NUCLEOTIDE SEQUENCE [LARGE SCALE GENOMIC DNA]</scope>
</reference>
<protein>
    <submittedName>
        <fullName evidence="1">Uncharacterized protein</fullName>
    </submittedName>
</protein>
<evidence type="ECO:0000313" key="2">
    <source>
        <dbReference type="Proteomes" id="UP000010305"/>
    </source>
</evidence>
<gene>
    <name evidence="1" type="ORF">NT01SARS_0663</name>
</gene>
<sequence>MDERYKRLNKSTGEPFHAGYQDEDGRIFLRYLSKQGNDGYYLEEWKKDIKSFKNKARELNINYDLNQQSNQ</sequence>
<evidence type="ECO:0000313" key="1">
    <source>
        <dbReference type="EMBL" id="EJP72169.1"/>
    </source>
</evidence>
<proteinExistence type="predicted"/>
<dbReference type="HOGENOM" id="CLU_2737742_0_0_6"/>